<dbReference type="SUPFAM" id="SSF109604">
    <property type="entry name" value="HD-domain/PDEase-like"/>
    <property type="match status" value="1"/>
</dbReference>
<sequence length="449" mass="52047">MLRLITNNKSHAYDPLIPDAYLLRLASVSQQCGIFSEDDIYSAQNVLLAPKNSLITPELAAVILPHPLQKQLEQSIYLEAEITATQLEQNFISILQQDELLIAVNEHQDIVSIIKPYFIHYEKFPLLKQKLTVMAFAMPELFARTIYCTWFSLLIAKEMRFSELGCLEVFLAALSHDIGMLHLDIFVLDKKSSLSPEDWRHIQEHVYIGASLLRQMPNMPHTVIEAVYEHHERCDGTGYPTESVESELSYAGKIVGLADSIIAIYHNRFKNQQRSWRDVIPVIQMNAPAYFFRHDEILAVIWRRSEMPFKNVVQGDRLPEFLTELVREREYLNAWFEILKESLVSLGFTHGDRHLHALQNVMLHLSSSVKGSGIFDADESDWLQSSDLQRDKDAYRKIEKAHVQQQEIIFHLQRLNRMMQLYIDSDDFKPMKIKEVLANALERIDKLSR</sequence>
<dbReference type="CDD" id="cd00077">
    <property type="entry name" value="HDc"/>
    <property type="match status" value="1"/>
</dbReference>
<name>A0ABQ3AXK4_9GAMM</name>
<dbReference type="Gene3D" id="1.10.3210.10">
    <property type="entry name" value="Hypothetical protein af1432"/>
    <property type="match status" value="1"/>
</dbReference>
<evidence type="ECO:0000313" key="2">
    <source>
        <dbReference type="EMBL" id="GGY67026.1"/>
    </source>
</evidence>
<reference evidence="3" key="1">
    <citation type="journal article" date="2019" name="Int. J. Syst. Evol. Microbiol.">
        <title>The Global Catalogue of Microorganisms (GCM) 10K type strain sequencing project: providing services to taxonomists for standard genome sequencing and annotation.</title>
        <authorList>
            <consortium name="The Broad Institute Genomics Platform"/>
            <consortium name="The Broad Institute Genome Sequencing Center for Infectious Disease"/>
            <person name="Wu L."/>
            <person name="Ma J."/>
        </authorList>
    </citation>
    <scope>NUCLEOTIDE SEQUENCE [LARGE SCALE GENOMIC DNA]</scope>
    <source>
        <strain evidence="3">KCTC 32239</strain>
    </source>
</reference>
<comment type="caution">
    <text evidence="2">The sequence shown here is derived from an EMBL/GenBank/DDBJ whole genome shotgun (WGS) entry which is preliminary data.</text>
</comment>
<dbReference type="RefSeq" id="WP_189416336.1">
    <property type="nucleotide sequence ID" value="NZ_BMYZ01000001.1"/>
</dbReference>
<dbReference type="Pfam" id="PF13487">
    <property type="entry name" value="HD_5"/>
    <property type="match status" value="1"/>
</dbReference>
<dbReference type="PROSITE" id="PS51832">
    <property type="entry name" value="HD_GYP"/>
    <property type="match status" value="1"/>
</dbReference>
<gene>
    <name evidence="2" type="ORF">GCM10011613_08860</name>
</gene>
<organism evidence="2 3">
    <name type="scientific">Cellvibrio zantedeschiae</name>
    <dbReference type="NCBI Taxonomy" id="1237077"/>
    <lineage>
        <taxon>Bacteria</taxon>
        <taxon>Pseudomonadati</taxon>
        <taxon>Pseudomonadota</taxon>
        <taxon>Gammaproteobacteria</taxon>
        <taxon>Cellvibrionales</taxon>
        <taxon>Cellvibrionaceae</taxon>
        <taxon>Cellvibrio</taxon>
    </lineage>
</organism>
<dbReference type="Proteomes" id="UP000619761">
    <property type="component" value="Unassembled WGS sequence"/>
</dbReference>
<dbReference type="PANTHER" id="PTHR43155:SF2">
    <property type="entry name" value="CYCLIC DI-GMP PHOSPHODIESTERASE PA4108"/>
    <property type="match status" value="1"/>
</dbReference>
<dbReference type="PANTHER" id="PTHR43155">
    <property type="entry name" value="CYCLIC DI-GMP PHOSPHODIESTERASE PA4108-RELATED"/>
    <property type="match status" value="1"/>
</dbReference>
<protein>
    <recommendedName>
        <fullName evidence="1">HD-GYP domain-containing protein</fullName>
    </recommendedName>
</protein>
<evidence type="ECO:0000259" key="1">
    <source>
        <dbReference type="PROSITE" id="PS51832"/>
    </source>
</evidence>
<dbReference type="InterPro" id="IPR003607">
    <property type="entry name" value="HD/PDEase_dom"/>
</dbReference>
<accession>A0ABQ3AXK4</accession>
<dbReference type="EMBL" id="BMYZ01000001">
    <property type="protein sequence ID" value="GGY67026.1"/>
    <property type="molecule type" value="Genomic_DNA"/>
</dbReference>
<dbReference type="InterPro" id="IPR037522">
    <property type="entry name" value="HD_GYP_dom"/>
</dbReference>
<keyword evidence="3" id="KW-1185">Reference proteome</keyword>
<evidence type="ECO:0000313" key="3">
    <source>
        <dbReference type="Proteomes" id="UP000619761"/>
    </source>
</evidence>
<feature type="domain" description="HD-GYP" evidence="1">
    <location>
        <begin position="119"/>
        <end position="315"/>
    </location>
</feature>
<proteinExistence type="predicted"/>